<accession>A0A1Z2KVA6</accession>
<organism evidence="2 3">
    <name type="scientific">Streptomyces albireticuli</name>
    <dbReference type="NCBI Taxonomy" id="1940"/>
    <lineage>
        <taxon>Bacteria</taxon>
        <taxon>Bacillati</taxon>
        <taxon>Actinomycetota</taxon>
        <taxon>Actinomycetes</taxon>
        <taxon>Kitasatosporales</taxon>
        <taxon>Streptomycetaceae</taxon>
        <taxon>Streptomyces</taxon>
    </lineage>
</organism>
<evidence type="ECO:0000313" key="2">
    <source>
        <dbReference type="EMBL" id="ARZ65950.1"/>
    </source>
</evidence>
<gene>
    <name evidence="2" type="ORF">SMD11_0284</name>
</gene>
<proteinExistence type="predicted"/>
<name>A0A1Z2KVA6_9ACTN</name>
<feature type="signal peptide" evidence="1">
    <location>
        <begin position="1"/>
        <end position="33"/>
    </location>
</feature>
<dbReference type="EMBL" id="CP021744">
    <property type="protein sequence ID" value="ARZ65950.1"/>
    <property type="molecule type" value="Genomic_DNA"/>
</dbReference>
<dbReference type="AlphaFoldDB" id="A0A1Z2KVA6"/>
<sequence length="71" mass="7084">MHFKGAFMHRISAVAATLGGLVLLGFLATPANAVPDPVATVTCVVEDVTGLVDPASIAVPSELPGVSCLAP</sequence>
<keyword evidence="1" id="KW-0732">Signal</keyword>
<feature type="chain" id="PRO_5012418847" description="Chaplin domain-containing protein" evidence="1">
    <location>
        <begin position="34"/>
        <end position="71"/>
    </location>
</feature>
<evidence type="ECO:0000256" key="1">
    <source>
        <dbReference type="SAM" id="SignalP"/>
    </source>
</evidence>
<dbReference type="Proteomes" id="UP000195755">
    <property type="component" value="Chromosome"/>
</dbReference>
<evidence type="ECO:0008006" key="4">
    <source>
        <dbReference type="Google" id="ProtNLM"/>
    </source>
</evidence>
<dbReference type="KEGG" id="salj:SMD11_0284"/>
<reference evidence="2 3" key="1">
    <citation type="submission" date="2017-06" db="EMBL/GenBank/DDBJ databases">
        <title>Streptomyces albireticuli Genome sequencing and assembly.</title>
        <authorList>
            <person name="Wang Y."/>
            <person name="Du B."/>
            <person name="Ding Y."/>
            <person name="Liu H."/>
            <person name="Hou Q."/>
            <person name="Liu K."/>
            <person name="Yao L."/>
            <person name="Wang C."/>
        </authorList>
    </citation>
    <scope>NUCLEOTIDE SEQUENCE [LARGE SCALE GENOMIC DNA]</scope>
    <source>
        <strain evidence="2 3">MDJK11</strain>
    </source>
</reference>
<protein>
    <recommendedName>
        <fullName evidence="4">Chaplin domain-containing protein</fullName>
    </recommendedName>
</protein>
<evidence type="ECO:0000313" key="3">
    <source>
        <dbReference type="Proteomes" id="UP000195755"/>
    </source>
</evidence>